<keyword evidence="3" id="KW-0560">Oxidoreductase</keyword>
<dbReference type="InterPro" id="IPR019791">
    <property type="entry name" value="Haem_peroxidase_animal"/>
</dbReference>
<dbReference type="PRINTS" id="PR00457">
    <property type="entry name" value="ANPEROXIDASE"/>
</dbReference>
<dbReference type="PANTHER" id="PTHR11475:SF143">
    <property type="entry name" value="PUTATIVE-RELATED"/>
    <property type="match status" value="1"/>
</dbReference>
<keyword evidence="5" id="KW-0479">Metal-binding</keyword>
<dbReference type="SUPFAM" id="SSF48113">
    <property type="entry name" value="Heme-dependent peroxidases"/>
    <property type="match status" value="1"/>
</dbReference>
<keyword evidence="2" id="KW-0964">Secreted</keyword>
<dbReference type="GO" id="GO:0005576">
    <property type="term" value="C:extracellular region"/>
    <property type="evidence" value="ECO:0007669"/>
    <property type="project" value="UniProtKB-SubCell"/>
</dbReference>
<dbReference type="PROSITE" id="PS50292">
    <property type="entry name" value="PEROXIDASE_3"/>
    <property type="match status" value="1"/>
</dbReference>
<evidence type="ECO:0000313" key="6">
    <source>
        <dbReference type="EMBL" id="OQR70374.1"/>
    </source>
</evidence>
<dbReference type="InterPro" id="IPR037120">
    <property type="entry name" value="Haem_peroxidase_sf_animal"/>
</dbReference>
<feature type="binding site" description="axial binding residue" evidence="5">
    <location>
        <position position="398"/>
    </location>
    <ligand>
        <name>heme b</name>
        <dbReference type="ChEBI" id="CHEBI:60344"/>
    </ligand>
    <ligandPart>
        <name>Fe</name>
        <dbReference type="ChEBI" id="CHEBI:18248"/>
    </ligandPart>
</feature>
<keyword evidence="3" id="KW-0575">Peroxidase</keyword>
<dbReference type="Proteomes" id="UP000192247">
    <property type="component" value="Unassembled WGS sequence"/>
</dbReference>
<gene>
    <name evidence="6" type="ORF">BIW11_11670</name>
</gene>
<dbReference type="STRING" id="418985.A0A1V9XA09"/>
<evidence type="ECO:0000256" key="2">
    <source>
        <dbReference type="ARBA" id="ARBA00022525"/>
    </source>
</evidence>
<comment type="subcellular location">
    <subcellularLocation>
        <location evidence="1">Secreted</location>
    </subcellularLocation>
</comment>
<dbReference type="Pfam" id="PF03098">
    <property type="entry name" value="An_peroxidase"/>
    <property type="match status" value="1"/>
</dbReference>
<evidence type="ECO:0000256" key="3">
    <source>
        <dbReference type="ARBA" id="ARBA00022559"/>
    </source>
</evidence>
<dbReference type="GO" id="GO:0004601">
    <property type="term" value="F:peroxidase activity"/>
    <property type="evidence" value="ECO:0007669"/>
    <property type="project" value="UniProtKB-KW"/>
</dbReference>
<evidence type="ECO:0000256" key="1">
    <source>
        <dbReference type="ARBA" id="ARBA00004613"/>
    </source>
</evidence>
<dbReference type="InParanoid" id="A0A1V9XA09"/>
<evidence type="ECO:0000256" key="5">
    <source>
        <dbReference type="PIRSR" id="PIRSR619791-2"/>
    </source>
</evidence>
<dbReference type="PANTHER" id="PTHR11475">
    <property type="entry name" value="OXIDASE/PEROXIDASE"/>
    <property type="match status" value="1"/>
</dbReference>
<dbReference type="GO" id="GO:0046872">
    <property type="term" value="F:metal ion binding"/>
    <property type="evidence" value="ECO:0007669"/>
    <property type="project" value="UniProtKB-KW"/>
</dbReference>
<comment type="caution">
    <text evidence="6">The sequence shown here is derived from an EMBL/GenBank/DDBJ whole genome shotgun (WGS) entry which is preliminary data.</text>
</comment>
<dbReference type="OrthoDB" id="823504at2759"/>
<dbReference type="Gene3D" id="1.10.640.10">
    <property type="entry name" value="Haem peroxidase domain superfamily, animal type"/>
    <property type="match status" value="1"/>
</dbReference>
<keyword evidence="5" id="KW-0408">Iron</keyword>
<dbReference type="GO" id="GO:0020037">
    <property type="term" value="F:heme binding"/>
    <property type="evidence" value="ECO:0007669"/>
    <property type="project" value="InterPro"/>
</dbReference>
<dbReference type="CDD" id="cd09823">
    <property type="entry name" value="peroxinectin_like"/>
    <property type="match status" value="1"/>
</dbReference>
<dbReference type="AlphaFoldDB" id="A0A1V9XA09"/>
<accession>A0A1V9XA09</accession>
<dbReference type="GO" id="GO:0006979">
    <property type="term" value="P:response to oxidative stress"/>
    <property type="evidence" value="ECO:0007669"/>
    <property type="project" value="InterPro"/>
</dbReference>
<sequence>MDGTGRASKYGIVIRDAPSNVGAARHVSTDQIQQLNAIPLERTALAGTRHQCKERRQTQCNPRLPWRSGDGRCNNLRNPHWGRSNFCMTRLLAPAYENGIDEPRGGLYNSRLPNARIVSRIVNVHRNVSAPNFTHMLMQVGQFLDHDLALAPMEEDPGEIVNLGNPNNPIDCCSEDRRYGPECFSFELPQNDAFFGAYGQTCHNMPRSAPCSTCQLGYREQQDALTSYIDASQLYGSSDDDNKRLRAMVKGLLKYQARDVVVNNRQMLPRSFHTEEDRCSIPSAGKFCFRAGDERVNEHPGLTAMHLIWLRQHNLVVQKLNEINPNWDDERLYQEARRIVTAQWQHVIYNEWLPIVLGVQFLQSYDIQAQPQGYTNYDPTVDASVINEFATAAFRFGHTLIDGTFRLVNSNGQVGAIQLQDFFFYPFAYYEGQLDPILRGLFRQAGQQFDRFVTDDVTNHLYKLRNDSFGLDLIALNIQRGRDHGIRPYVDYVRFCTGREIRSWQDMLQFMPQDAVQQLATAYGRIEDVDLFTAGVSEYSVQGGVIGPTFACIQANQFRRAKFGDRFFYEHGNQAGSFTPQQLQEIRKISMAKIICDNSDGIKEVPKNVFRHETPDNPTIPCTEIDRSNMRAWAEQ</sequence>
<evidence type="ECO:0000256" key="4">
    <source>
        <dbReference type="ARBA" id="ARBA00022729"/>
    </source>
</evidence>
<keyword evidence="4" id="KW-0732">Signal</keyword>
<organism evidence="6 7">
    <name type="scientific">Tropilaelaps mercedesae</name>
    <dbReference type="NCBI Taxonomy" id="418985"/>
    <lineage>
        <taxon>Eukaryota</taxon>
        <taxon>Metazoa</taxon>
        <taxon>Ecdysozoa</taxon>
        <taxon>Arthropoda</taxon>
        <taxon>Chelicerata</taxon>
        <taxon>Arachnida</taxon>
        <taxon>Acari</taxon>
        <taxon>Parasitiformes</taxon>
        <taxon>Mesostigmata</taxon>
        <taxon>Gamasina</taxon>
        <taxon>Dermanyssoidea</taxon>
        <taxon>Laelapidae</taxon>
        <taxon>Tropilaelaps</taxon>
    </lineage>
</organism>
<dbReference type="EMBL" id="MNPL01017730">
    <property type="protein sequence ID" value="OQR70374.1"/>
    <property type="molecule type" value="Genomic_DNA"/>
</dbReference>
<protein>
    <submittedName>
        <fullName evidence="6">Peroxidasin-like</fullName>
    </submittedName>
</protein>
<keyword evidence="5" id="KW-0349">Heme</keyword>
<dbReference type="InterPro" id="IPR010255">
    <property type="entry name" value="Haem_peroxidase_sf"/>
</dbReference>
<name>A0A1V9XA09_9ACAR</name>
<proteinExistence type="predicted"/>
<reference evidence="6 7" key="1">
    <citation type="journal article" date="2017" name="Gigascience">
        <title>Draft genome of the honey bee ectoparasitic mite, Tropilaelaps mercedesae, is shaped by the parasitic life history.</title>
        <authorList>
            <person name="Dong X."/>
            <person name="Armstrong S.D."/>
            <person name="Xia D."/>
            <person name="Makepeace B.L."/>
            <person name="Darby A.C."/>
            <person name="Kadowaki T."/>
        </authorList>
    </citation>
    <scope>NUCLEOTIDE SEQUENCE [LARGE SCALE GENOMIC DNA]</scope>
    <source>
        <strain evidence="6">Wuxi-XJTLU</strain>
    </source>
</reference>
<keyword evidence="7" id="KW-1185">Reference proteome</keyword>
<dbReference type="FunFam" id="1.10.640.10:FF:000003">
    <property type="entry name" value="chorion peroxidase"/>
    <property type="match status" value="1"/>
</dbReference>
<evidence type="ECO:0000313" key="7">
    <source>
        <dbReference type="Proteomes" id="UP000192247"/>
    </source>
</evidence>